<name>F4H742_CELFA</name>
<organism evidence="1 2">
    <name type="scientific">Cellulomonas fimi (strain ATCC 484 / DSM 20113 / JCM 1341 / CCUG 24087 / LMG 16345 / NBRC 15513 / NCIMB 8980 / NCTC 7547 / NRS-133)</name>
    <dbReference type="NCBI Taxonomy" id="590998"/>
    <lineage>
        <taxon>Bacteria</taxon>
        <taxon>Bacillati</taxon>
        <taxon>Actinomycetota</taxon>
        <taxon>Actinomycetes</taxon>
        <taxon>Micrococcales</taxon>
        <taxon>Cellulomonadaceae</taxon>
        <taxon>Cellulomonas</taxon>
    </lineage>
</organism>
<dbReference type="STRING" id="590998.Celf_1542"/>
<proteinExistence type="predicted"/>
<evidence type="ECO:0000313" key="2">
    <source>
        <dbReference type="Proteomes" id="UP000008460"/>
    </source>
</evidence>
<dbReference type="KEGG" id="cfi:Celf_1542"/>
<dbReference type="AlphaFoldDB" id="F4H742"/>
<evidence type="ECO:0000313" key="1">
    <source>
        <dbReference type="EMBL" id="AEE45676.1"/>
    </source>
</evidence>
<keyword evidence="2" id="KW-1185">Reference proteome</keyword>
<reference evidence="1 2" key="1">
    <citation type="submission" date="2011-04" db="EMBL/GenBank/DDBJ databases">
        <title>Complete sequence of Cellulomonas fimi ATCC 484.</title>
        <authorList>
            <consortium name="US DOE Joint Genome Institute"/>
            <person name="Lucas S."/>
            <person name="Han J."/>
            <person name="Lapidus A."/>
            <person name="Cheng J.-F."/>
            <person name="Goodwin L."/>
            <person name="Pitluck S."/>
            <person name="Peters L."/>
            <person name="Chertkov O."/>
            <person name="Detter J.C."/>
            <person name="Han C."/>
            <person name="Tapia R."/>
            <person name="Land M."/>
            <person name="Hauser L."/>
            <person name="Kyrpides N."/>
            <person name="Ivanova N."/>
            <person name="Ovchinnikova G."/>
            <person name="Pagani I."/>
            <person name="Mead D."/>
            <person name="Brumm P."/>
            <person name="Woyke T."/>
        </authorList>
    </citation>
    <scope>NUCLEOTIDE SEQUENCE [LARGE SCALE GENOMIC DNA]</scope>
    <source>
        <strain evidence="2">ATCC 484 / DSM 20113 / JCM 1341 / NBRC 15513 / NCIMB 8980 / NCTC 7547</strain>
    </source>
</reference>
<dbReference type="HOGENOM" id="CLU_1021929_0_0_11"/>
<protein>
    <recommendedName>
        <fullName evidence="3">HTH araC/xylS-type domain-containing protein</fullName>
    </recommendedName>
</protein>
<evidence type="ECO:0008006" key="3">
    <source>
        <dbReference type="Google" id="ProtNLM"/>
    </source>
</evidence>
<accession>F4H742</accession>
<dbReference type="Proteomes" id="UP000008460">
    <property type="component" value="Chromosome"/>
</dbReference>
<sequence length="272" mass="28892">MTYRRFPAPEPARDVVEHLWVDRQPAGTLTREVLLPDGHGLVLVTIGNRASRVDPLARRRSADVPGVRGPARRPVVREQAGPSARLGAQLRPLALAQLGIAVPADEVVPLDRVLPTADVATCQAALEAGDDARAADVLGAAIAGRLAVAPPDDVLTSLRPVVDEVLATRGLVTASDLARGSELPVPTLHRWCVERLGLAPDQLLAAVRFSAFVRDAVGPGPVRPQDVLGAIRWYVQAGYPPREVERFTGSTPLELRRVEQGIAEALGVPVAG</sequence>
<gene>
    <name evidence="1" type="ordered locus">Celf_1542</name>
</gene>
<dbReference type="RefSeq" id="WP_013770702.1">
    <property type="nucleotide sequence ID" value="NC_015514.1"/>
</dbReference>
<dbReference type="EMBL" id="CP002666">
    <property type="protein sequence ID" value="AEE45676.1"/>
    <property type="molecule type" value="Genomic_DNA"/>
</dbReference>
<dbReference type="eggNOG" id="COG2207">
    <property type="taxonomic scope" value="Bacteria"/>
</dbReference>